<dbReference type="EMBL" id="FOXO01000033">
    <property type="protein sequence ID" value="SFQ31849.1"/>
    <property type="molecule type" value="Genomic_DNA"/>
</dbReference>
<proteinExistence type="inferred from homology"/>
<dbReference type="PANTHER" id="PTHR30405">
    <property type="entry name" value="TRANSPOSASE"/>
    <property type="match status" value="1"/>
</dbReference>
<dbReference type="GO" id="GO:0003677">
    <property type="term" value="F:DNA binding"/>
    <property type="evidence" value="ECO:0007669"/>
    <property type="project" value="UniProtKB-KW"/>
</dbReference>
<keyword evidence="7" id="KW-0233">DNA recombination</keyword>
<evidence type="ECO:0000256" key="7">
    <source>
        <dbReference type="ARBA" id="ARBA00023172"/>
    </source>
</evidence>
<dbReference type="PANTHER" id="PTHR30405:SF25">
    <property type="entry name" value="RNA-GUIDED DNA ENDONUCLEASE INSQ-RELATED"/>
    <property type="match status" value="1"/>
</dbReference>
<evidence type="ECO:0000256" key="1">
    <source>
        <dbReference type="ARBA" id="ARBA00008761"/>
    </source>
</evidence>
<dbReference type="NCBIfam" id="TIGR01766">
    <property type="entry name" value="IS200/IS605 family accessory protein TnpB-like domain"/>
    <property type="match status" value="1"/>
</dbReference>
<evidence type="ECO:0000313" key="12">
    <source>
        <dbReference type="Proteomes" id="UP000182624"/>
    </source>
</evidence>
<dbReference type="InterPro" id="IPR021027">
    <property type="entry name" value="Transposase_put_HTH"/>
</dbReference>
<dbReference type="NCBIfam" id="NF038281">
    <property type="entry name" value="IS200_TnpB"/>
    <property type="match status" value="1"/>
</dbReference>
<dbReference type="AlphaFoldDB" id="A0A1I5XIR0"/>
<dbReference type="Pfam" id="PF12323">
    <property type="entry name" value="HTH_OrfB_IS605"/>
    <property type="match status" value="1"/>
</dbReference>
<feature type="domain" description="Cas12f1-like TNB" evidence="9">
    <location>
        <begin position="288"/>
        <end position="356"/>
    </location>
</feature>
<keyword evidence="4" id="KW-0479">Metal-binding</keyword>
<feature type="domain" description="Transposase putative helix-turn-helix" evidence="10">
    <location>
        <begin position="1"/>
        <end position="45"/>
    </location>
</feature>
<gene>
    <name evidence="11" type="ORF">SAMN04487928_13313</name>
</gene>
<keyword evidence="6" id="KW-0238">DNA-binding</keyword>
<dbReference type="InterPro" id="IPR051399">
    <property type="entry name" value="RNA-guided_DNA_endo/Transpos"/>
</dbReference>
<keyword evidence="5" id="KW-0862">Zinc</keyword>
<evidence type="ECO:0000256" key="5">
    <source>
        <dbReference type="ARBA" id="ARBA00022833"/>
    </source>
</evidence>
<keyword evidence="12" id="KW-1185">Reference proteome</keyword>
<dbReference type="GO" id="GO:0032196">
    <property type="term" value="P:transposition"/>
    <property type="evidence" value="ECO:0007669"/>
    <property type="project" value="UniProtKB-KW"/>
</dbReference>
<accession>A0A1I5XIR0</accession>
<dbReference type="Pfam" id="PF07282">
    <property type="entry name" value="Cas12f1-like_TNB"/>
    <property type="match status" value="1"/>
</dbReference>
<evidence type="ECO:0000256" key="3">
    <source>
        <dbReference type="ARBA" id="ARBA00022578"/>
    </source>
</evidence>
<evidence type="ECO:0000259" key="8">
    <source>
        <dbReference type="Pfam" id="PF01385"/>
    </source>
</evidence>
<evidence type="ECO:0000313" key="11">
    <source>
        <dbReference type="EMBL" id="SFQ31849.1"/>
    </source>
</evidence>
<sequence length="367" mass="41991">MLKGMEFRIYPNRIQETIIQKTFGCSRVVYNSGLALRIEEYKNGNSIGYKETSSMLTSMKKTEEYSWLKEVDSIALQQSLRDLDKAYKNFFAKRASFPKFKSKHSHNKNYRTQNVGGNISVAGKYIKLPKLGYVKSKISMPVNGKINNATIKQTPSGKYFCVLNVEVPDVFYSNDGCMIGLDVGIKTFYTDSNNNILTNPKNLIKSEKKLAKEQRKLSRMVKGSSNWNRQRIKVARIHEKISNQRNDFLHKESAKLVKENQIICIEDLNVKGMVRNHKLAKAISDVSWSKFFDMLEYKSAFYGTEIIKVPRFYPSSQICGCCGYKNPNIKNLSIREWECPVCGTYHDRDGNAAKNILKMGLSLRVTA</sequence>
<dbReference type="Pfam" id="PF01385">
    <property type="entry name" value="OrfB_IS605"/>
    <property type="match status" value="1"/>
</dbReference>
<dbReference type="InterPro" id="IPR010095">
    <property type="entry name" value="Cas12f1-like_TNB"/>
</dbReference>
<keyword evidence="3" id="KW-0815">Transposition</keyword>
<protein>
    <submittedName>
        <fullName evidence="11">Putative transposase</fullName>
    </submittedName>
</protein>
<organism evidence="11 12">
    <name type="scientific">Butyrivibrio proteoclasticus</name>
    <dbReference type="NCBI Taxonomy" id="43305"/>
    <lineage>
        <taxon>Bacteria</taxon>
        <taxon>Bacillati</taxon>
        <taxon>Bacillota</taxon>
        <taxon>Clostridia</taxon>
        <taxon>Lachnospirales</taxon>
        <taxon>Lachnospiraceae</taxon>
        <taxon>Butyrivibrio</taxon>
    </lineage>
</organism>
<dbReference type="RefSeq" id="WP_074891176.1">
    <property type="nucleotide sequence ID" value="NZ_FOXO01000033.1"/>
</dbReference>
<dbReference type="Proteomes" id="UP000182624">
    <property type="component" value="Unassembled WGS sequence"/>
</dbReference>
<evidence type="ECO:0000256" key="2">
    <source>
        <dbReference type="ARBA" id="ARBA00011044"/>
    </source>
</evidence>
<feature type="domain" description="Probable transposase IS891/IS1136/IS1341" evidence="8">
    <location>
        <begin position="173"/>
        <end position="276"/>
    </location>
</feature>
<evidence type="ECO:0000259" key="10">
    <source>
        <dbReference type="Pfam" id="PF12323"/>
    </source>
</evidence>
<comment type="similarity">
    <text evidence="2">In the N-terminal section; belongs to the transposase 2 family.</text>
</comment>
<comment type="similarity">
    <text evidence="1">In the C-terminal section; belongs to the transposase 35 family.</text>
</comment>
<evidence type="ECO:0000259" key="9">
    <source>
        <dbReference type="Pfam" id="PF07282"/>
    </source>
</evidence>
<dbReference type="GO" id="GO:0046872">
    <property type="term" value="F:metal ion binding"/>
    <property type="evidence" value="ECO:0007669"/>
    <property type="project" value="UniProtKB-KW"/>
</dbReference>
<dbReference type="GO" id="GO:0006310">
    <property type="term" value="P:DNA recombination"/>
    <property type="evidence" value="ECO:0007669"/>
    <property type="project" value="UniProtKB-KW"/>
</dbReference>
<dbReference type="NCBIfam" id="NF040570">
    <property type="entry name" value="guided_TnpB"/>
    <property type="match status" value="1"/>
</dbReference>
<dbReference type="InterPro" id="IPR053522">
    <property type="entry name" value="RNA-guided_endonuclease_TnpB"/>
</dbReference>
<evidence type="ECO:0000256" key="4">
    <source>
        <dbReference type="ARBA" id="ARBA00022723"/>
    </source>
</evidence>
<dbReference type="InterPro" id="IPR001959">
    <property type="entry name" value="Transposase"/>
</dbReference>
<evidence type="ECO:0000256" key="6">
    <source>
        <dbReference type="ARBA" id="ARBA00023125"/>
    </source>
</evidence>
<reference evidence="12" key="1">
    <citation type="submission" date="2016-10" db="EMBL/GenBank/DDBJ databases">
        <authorList>
            <person name="Varghese N."/>
            <person name="Submissions S."/>
        </authorList>
    </citation>
    <scope>NUCLEOTIDE SEQUENCE [LARGE SCALE GENOMIC DNA]</scope>
    <source>
        <strain evidence="12">P18</strain>
    </source>
</reference>
<dbReference type="OrthoDB" id="1551477at2"/>
<name>A0A1I5XIR0_9FIRM</name>